<gene>
    <name evidence="1" type="ORF">BDN72DRAFT_747673</name>
</gene>
<dbReference type="Proteomes" id="UP000308600">
    <property type="component" value="Unassembled WGS sequence"/>
</dbReference>
<name>A0ACD3A9Z8_9AGAR</name>
<accession>A0ACD3A9Z8</accession>
<proteinExistence type="predicted"/>
<sequence length="60" mass="7008">MQTGTCLRSLFASILIFCSPHQPDILWNEYRSSICDDLRRRLLRQGISNPTDEDIYDYGL</sequence>
<evidence type="ECO:0000313" key="1">
    <source>
        <dbReference type="EMBL" id="TFK62503.1"/>
    </source>
</evidence>
<evidence type="ECO:0000313" key="2">
    <source>
        <dbReference type="Proteomes" id="UP000308600"/>
    </source>
</evidence>
<keyword evidence="2" id="KW-1185">Reference proteome</keyword>
<protein>
    <submittedName>
        <fullName evidence="1">Uncharacterized protein</fullName>
    </submittedName>
</protein>
<reference evidence="1 2" key="1">
    <citation type="journal article" date="2019" name="Nat. Ecol. Evol.">
        <title>Megaphylogeny resolves global patterns of mushroom evolution.</title>
        <authorList>
            <person name="Varga T."/>
            <person name="Krizsan K."/>
            <person name="Foldi C."/>
            <person name="Dima B."/>
            <person name="Sanchez-Garcia M."/>
            <person name="Sanchez-Ramirez S."/>
            <person name="Szollosi G.J."/>
            <person name="Szarkandi J.G."/>
            <person name="Papp V."/>
            <person name="Albert L."/>
            <person name="Andreopoulos W."/>
            <person name="Angelini C."/>
            <person name="Antonin V."/>
            <person name="Barry K.W."/>
            <person name="Bougher N.L."/>
            <person name="Buchanan P."/>
            <person name="Buyck B."/>
            <person name="Bense V."/>
            <person name="Catcheside P."/>
            <person name="Chovatia M."/>
            <person name="Cooper J."/>
            <person name="Damon W."/>
            <person name="Desjardin D."/>
            <person name="Finy P."/>
            <person name="Geml J."/>
            <person name="Haridas S."/>
            <person name="Hughes K."/>
            <person name="Justo A."/>
            <person name="Karasinski D."/>
            <person name="Kautmanova I."/>
            <person name="Kiss B."/>
            <person name="Kocsube S."/>
            <person name="Kotiranta H."/>
            <person name="LaButti K.M."/>
            <person name="Lechner B.E."/>
            <person name="Liimatainen K."/>
            <person name="Lipzen A."/>
            <person name="Lukacs Z."/>
            <person name="Mihaltcheva S."/>
            <person name="Morgado L.N."/>
            <person name="Niskanen T."/>
            <person name="Noordeloos M.E."/>
            <person name="Ohm R.A."/>
            <person name="Ortiz-Santana B."/>
            <person name="Ovrebo C."/>
            <person name="Racz N."/>
            <person name="Riley R."/>
            <person name="Savchenko A."/>
            <person name="Shiryaev A."/>
            <person name="Soop K."/>
            <person name="Spirin V."/>
            <person name="Szebenyi C."/>
            <person name="Tomsovsky M."/>
            <person name="Tulloss R.E."/>
            <person name="Uehling J."/>
            <person name="Grigoriev I.V."/>
            <person name="Vagvolgyi C."/>
            <person name="Papp T."/>
            <person name="Martin F.M."/>
            <person name="Miettinen O."/>
            <person name="Hibbett D.S."/>
            <person name="Nagy L.G."/>
        </authorList>
    </citation>
    <scope>NUCLEOTIDE SEQUENCE [LARGE SCALE GENOMIC DNA]</scope>
    <source>
        <strain evidence="1 2">NL-1719</strain>
    </source>
</reference>
<dbReference type="EMBL" id="ML208577">
    <property type="protein sequence ID" value="TFK62503.1"/>
    <property type="molecule type" value="Genomic_DNA"/>
</dbReference>
<feature type="non-terminal residue" evidence="1">
    <location>
        <position position="60"/>
    </location>
</feature>
<organism evidence="1 2">
    <name type="scientific">Pluteus cervinus</name>
    <dbReference type="NCBI Taxonomy" id="181527"/>
    <lineage>
        <taxon>Eukaryota</taxon>
        <taxon>Fungi</taxon>
        <taxon>Dikarya</taxon>
        <taxon>Basidiomycota</taxon>
        <taxon>Agaricomycotina</taxon>
        <taxon>Agaricomycetes</taxon>
        <taxon>Agaricomycetidae</taxon>
        <taxon>Agaricales</taxon>
        <taxon>Pluteineae</taxon>
        <taxon>Pluteaceae</taxon>
        <taxon>Pluteus</taxon>
    </lineage>
</organism>